<name>M7MY80_9FLAO</name>
<dbReference type="Proteomes" id="UP000012024">
    <property type="component" value="Unassembled WGS sequence"/>
</dbReference>
<comment type="caution">
    <text evidence="2">The sequence shown here is derived from an EMBL/GenBank/DDBJ whole genome shotgun (WGS) entry which is preliminary data.</text>
</comment>
<dbReference type="RefSeq" id="WP_007650498.1">
    <property type="nucleotide sequence ID" value="NZ_ANLA01000016.1"/>
</dbReference>
<sequence>MKKINKMLFLVALSVGIFTTSCSEDDYTGASMINYSSPTVTLSTASTNVVVDESAIPEDGEFLIPVTASISEPVLADIHIPLVQTGGTADAHDFDLGTMIITSGTTSATTNIVIYNTCDTGVEGNETLTVSFADNIANAKMTPFSMDISIENDWVNDVIEFEFDWSGELTYTAGVPAEVTIDFCDADIDFALADNGGNVLGYIAATASCPEAGGFSGLPDGTYFILAEVYDNPFSGLGLTDAMPITTTYSQCGFDTAGSFVNSVLNTATISGDVIPLATVEISGGYNYTVTPW</sequence>
<dbReference type="EMBL" id="DPRK01000032">
    <property type="protein sequence ID" value="HCY80500.1"/>
    <property type="molecule type" value="Genomic_DNA"/>
</dbReference>
<evidence type="ECO:0000313" key="5">
    <source>
        <dbReference type="Proteomes" id="UP000263268"/>
    </source>
</evidence>
<dbReference type="Proteomes" id="UP000263268">
    <property type="component" value="Unassembled WGS sequence"/>
</dbReference>
<reference evidence="3 5" key="2">
    <citation type="journal article" date="2018" name="Nat. Biotechnol.">
        <title>A standardized bacterial taxonomy based on genome phylogeny substantially revises the tree of life.</title>
        <authorList>
            <person name="Parks D.H."/>
            <person name="Chuvochina M."/>
            <person name="Waite D.W."/>
            <person name="Rinke C."/>
            <person name="Skarshewski A."/>
            <person name="Chaumeil P.A."/>
            <person name="Hugenholtz P."/>
        </authorList>
    </citation>
    <scope>NUCLEOTIDE SEQUENCE [LARGE SCALE GENOMIC DNA]</scope>
    <source>
        <strain evidence="3">UBA10227</strain>
    </source>
</reference>
<accession>M7MY80</accession>
<keyword evidence="4" id="KW-1185">Reference proteome</keyword>
<dbReference type="PATRIC" id="fig|1137281.3.peg.2156"/>
<organism evidence="2 4">
    <name type="scientific">Xanthomarina gelatinilytica</name>
    <dbReference type="NCBI Taxonomy" id="1137281"/>
    <lineage>
        <taxon>Bacteria</taxon>
        <taxon>Pseudomonadati</taxon>
        <taxon>Bacteroidota</taxon>
        <taxon>Flavobacteriia</taxon>
        <taxon>Flavobacteriales</taxon>
        <taxon>Flavobacteriaceae</taxon>
        <taxon>Xanthomarina</taxon>
    </lineage>
</organism>
<proteinExistence type="predicted"/>
<gene>
    <name evidence="2" type="ORF">D778_00722</name>
    <name evidence="3" type="ORF">DHV22_02295</name>
</gene>
<dbReference type="AlphaFoldDB" id="M7MY80"/>
<reference evidence="2 4" key="1">
    <citation type="submission" date="2012-12" db="EMBL/GenBank/DDBJ databases">
        <title>Genome assembly of Formosa sp. AK20.</title>
        <authorList>
            <person name="Kumar R."/>
            <person name="Khatri I."/>
            <person name="Vaidya B."/>
            <person name="Subramanian S."/>
            <person name="Pinnaka A."/>
        </authorList>
    </citation>
    <scope>NUCLEOTIDE SEQUENCE [LARGE SCALE GENOMIC DNA]</scope>
    <source>
        <strain evidence="2 4">AK20</strain>
    </source>
</reference>
<evidence type="ECO:0008006" key="6">
    <source>
        <dbReference type="Google" id="ProtNLM"/>
    </source>
</evidence>
<evidence type="ECO:0000256" key="1">
    <source>
        <dbReference type="SAM" id="SignalP"/>
    </source>
</evidence>
<dbReference type="PROSITE" id="PS51257">
    <property type="entry name" value="PROKAR_LIPOPROTEIN"/>
    <property type="match status" value="1"/>
</dbReference>
<feature type="chain" id="PRO_5044736800" description="Calx-beta domain-containing protein" evidence="1">
    <location>
        <begin position="24"/>
        <end position="293"/>
    </location>
</feature>
<evidence type="ECO:0000313" key="2">
    <source>
        <dbReference type="EMBL" id="EMQ94439.1"/>
    </source>
</evidence>
<dbReference type="eggNOG" id="ENOG5032XAY">
    <property type="taxonomic scope" value="Bacteria"/>
</dbReference>
<protein>
    <recommendedName>
        <fullName evidence="6">Calx-beta domain-containing protein</fullName>
    </recommendedName>
</protein>
<evidence type="ECO:0000313" key="4">
    <source>
        <dbReference type="Proteomes" id="UP000012024"/>
    </source>
</evidence>
<evidence type="ECO:0000313" key="3">
    <source>
        <dbReference type="EMBL" id="HCY80500.1"/>
    </source>
</evidence>
<dbReference type="OrthoDB" id="1447052at2"/>
<dbReference type="GeneID" id="98642011"/>
<dbReference type="EMBL" id="ANLA01000016">
    <property type="protein sequence ID" value="EMQ94439.1"/>
    <property type="molecule type" value="Genomic_DNA"/>
</dbReference>
<keyword evidence="1" id="KW-0732">Signal</keyword>
<feature type="signal peptide" evidence="1">
    <location>
        <begin position="1"/>
        <end position="23"/>
    </location>
</feature>